<evidence type="ECO:0000313" key="2">
    <source>
        <dbReference type="EMBL" id="PMD24403.1"/>
    </source>
</evidence>
<dbReference type="AlphaFoldDB" id="A0A2J6QDR3"/>
<accession>A0A2J6QDR3</accession>
<dbReference type="Proteomes" id="UP000235672">
    <property type="component" value="Unassembled WGS sequence"/>
</dbReference>
<protein>
    <submittedName>
        <fullName evidence="2">Uncharacterized protein</fullName>
    </submittedName>
</protein>
<organism evidence="2 3">
    <name type="scientific">Hyaloscypha hepaticicola</name>
    <dbReference type="NCBI Taxonomy" id="2082293"/>
    <lineage>
        <taxon>Eukaryota</taxon>
        <taxon>Fungi</taxon>
        <taxon>Dikarya</taxon>
        <taxon>Ascomycota</taxon>
        <taxon>Pezizomycotina</taxon>
        <taxon>Leotiomycetes</taxon>
        <taxon>Helotiales</taxon>
        <taxon>Hyaloscyphaceae</taxon>
        <taxon>Hyaloscypha</taxon>
    </lineage>
</organism>
<keyword evidence="1" id="KW-0732">Signal</keyword>
<proteinExistence type="predicted"/>
<evidence type="ECO:0000313" key="3">
    <source>
        <dbReference type="Proteomes" id="UP000235672"/>
    </source>
</evidence>
<feature type="signal peptide" evidence="1">
    <location>
        <begin position="1"/>
        <end position="21"/>
    </location>
</feature>
<keyword evidence="3" id="KW-1185">Reference proteome</keyword>
<reference evidence="2 3" key="1">
    <citation type="submission" date="2016-05" db="EMBL/GenBank/DDBJ databases">
        <title>A degradative enzymes factory behind the ericoid mycorrhizal symbiosis.</title>
        <authorList>
            <consortium name="DOE Joint Genome Institute"/>
            <person name="Martino E."/>
            <person name="Morin E."/>
            <person name="Grelet G."/>
            <person name="Kuo A."/>
            <person name="Kohler A."/>
            <person name="Daghino S."/>
            <person name="Barry K."/>
            <person name="Choi C."/>
            <person name="Cichocki N."/>
            <person name="Clum A."/>
            <person name="Copeland A."/>
            <person name="Hainaut M."/>
            <person name="Haridas S."/>
            <person name="Labutti K."/>
            <person name="Lindquist E."/>
            <person name="Lipzen A."/>
            <person name="Khouja H.-R."/>
            <person name="Murat C."/>
            <person name="Ohm R."/>
            <person name="Olson A."/>
            <person name="Spatafora J."/>
            <person name="Veneault-Fourrey C."/>
            <person name="Henrissat B."/>
            <person name="Grigoriev I."/>
            <person name="Martin F."/>
            <person name="Perotto S."/>
        </authorList>
    </citation>
    <scope>NUCLEOTIDE SEQUENCE [LARGE SCALE GENOMIC DNA]</scope>
    <source>
        <strain evidence="2 3">UAMH 7357</strain>
    </source>
</reference>
<sequence length="105" mass="11506">MLILTSVVPLFTFGLFQLSSAEGFTQCYYPDGSIPTDYVWEPCTGANYSSCCVPSEGDVCQADGLCYYPAENLAYRGTCTDRTWNDPSCNANICVTGTQNLFCTF</sequence>
<feature type="chain" id="PRO_5014445896" evidence="1">
    <location>
        <begin position="22"/>
        <end position="105"/>
    </location>
</feature>
<dbReference type="OrthoDB" id="5215637at2759"/>
<name>A0A2J6QDR3_9HELO</name>
<gene>
    <name evidence="2" type="ORF">NA56DRAFT_486630</name>
</gene>
<evidence type="ECO:0000256" key="1">
    <source>
        <dbReference type="SAM" id="SignalP"/>
    </source>
</evidence>
<dbReference type="EMBL" id="KZ613472">
    <property type="protein sequence ID" value="PMD24403.1"/>
    <property type="molecule type" value="Genomic_DNA"/>
</dbReference>